<gene>
    <name evidence="1" type="ORF">V1477_017068</name>
</gene>
<evidence type="ECO:0008006" key="3">
    <source>
        <dbReference type="Google" id="ProtNLM"/>
    </source>
</evidence>
<protein>
    <recommendedName>
        <fullName evidence="3">Ribosomal protein L2</fullName>
    </recommendedName>
</protein>
<evidence type="ECO:0000313" key="1">
    <source>
        <dbReference type="EMBL" id="KAL2727792.1"/>
    </source>
</evidence>
<dbReference type="EMBL" id="JAYRBN010000100">
    <property type="protein sequence ID" value="KAL2727792.1"/>
    <property type="molecule type" value="Genomic_DNA"/>
</dbReference>
<comment type="caution">
    <text evidence="1">The sequence shown here is derived from an EMBL/GenBank/DDBJ whole genome shotgun (WGS) entry which is preliminary data.</text>
</comment>
<reference evidence="1 2" key="1">
    <citation type="journal article" date="2024" name="Ann. Entomol. Soc. Am.">
        <title>Genomic analyses of the southern and eastern yellowjacket wasps (Hymenoptera: Vespidae) reveal evolutionary signatures of social life.</title>
        <authorList>
            <person name="Catto M.A."/>
            <person name="Caine P.B."/>
            <person name="Orr S.E."/>
            <person name="Hunt B.G."/>
            <person name="Goodisman M.A.D."/>
        </authorList>
    </citation>
    <scope>NUCLEOTIDE SEQUENCE [LARGE SCALE GENOMIC DNA]</scope>
    <source>
        <strain evidence="1">232</strain>
        <tissue evidence="1">Head and thorax</tissue>
    </source>
</reference>
<dbReference type="AlphaFoldDB" id="A0ABD2B4Y6"/>
<proteinExistence type="predicted"/>
<accession>A0ABD2B4Y6</accession>
<organism evidence="1 2">
    <name type="scientific">Vespula maculifrons</name>
    <name type="common">Eastern yellow jacket</name>
    <name type="synonym">Wasp</name>
    <dbReference type="NCBI Taxonomy" id="7453"/>
    <lineage>
        <taxon>Eukaryota</taxon>
        <taxon>Metazoa</taxon>
        <taxon>Ecdysozoa</taxon>
        <taxon>Arthropoda</taxon>
        <taxon>Hexapoda</taxon>
        <taxon>Insecta</taxon>
        <taxon>Pterygota</taxon>
        <taxon>Neoptera</taxon>
        <taxon>Endopterygota</taxon>
        <taxon>Hymenoptera</taxon>
        <taxon>Apocrita</taxon>
        <taxon>Aculeata</taxon>
        <taxon>Vespoidea</taxon>
        <taxon>Vespidae</taxon>
        <taxon>Vespinae</taxon>
        <taxon>Vespula</taxon>
    </lineage>
</organism>
<keyword evidence="2" id="KW-1185">Reference proteome</keyword>
<name>A0ABD2B4Y6_VESMC</name>
<sequence length="85" mass="9509">MTAAEVERGILPYLGKLLSTVKRSNIWQSVNFSHKPSFVLGSHDVRRGGTPKRATSSENFSWKRRFVLGSHVVRKGGTPKRATSR</sequence>
<evidence type="ECO:0000313" key="2">
    <source>
        <dbReference type="Proteomes" id="UP001607303"/>
    </source>
</evidence>
<dbReference type="Proteomes" id="UP001607303">
    <property type="component" value="Unassembled WGS sequence"/>
</dbReference>